<organism evidence="2 3">
    <name type="scientific">Rhypophila decipiens</name>
    <dbReference type="NCBI Taxonomy" id="261697"/>
    <lineage>
        <taxon>Eukaryota</taxon>
        <taxon>Fungi</taxon>
        <taxon>Dikarya</taxon>
        <taxon>Ascomycota</taxon>
        <taxon>Pezizomycotina</taxon>
        <taxon>Sordariomycetes</taxon>
        <taxon>Sordariomycetidae</taxon>
        <taxon>Sordariales</taxon>
        <taxon>Naviculisporaceae</taxon>
        <taxon>Rhypophila</taxon>
    </lineage>
</organism>
<reference evidence="2" key="1">
    <citation type="journal article" date="2023" name="Mol. Phylogenet. Evol.">
        <title>Genome-scale phylogeny and comparative genomics of the fungal order Sordariales.</title>
        <authorList>
            <person name="Hensen N."/>
            <person name="Bonometti L."/>
            <person name="Westerberg I."/>
            <person name="Brannstrom I.O."/>
            <person name="Guillou S."/>
            <person name="Cros-Aarteil S."/>
            <person name="Calhoun S."/>
            <person name="Haridas S."/>
            <person name="Kuo A."/>
            <person name="Mondo S."/>
            <person name="Pangilinan J."/>
            <person name="Riley R."/>
            <person name="LaButti K."/>
            <person name="Andreopoulos B."/>
            <person name="Lipzen A."/>
            <person name="Chen C."/>
            <person name="Yan M."/>
            <person name="Daum C."/>
            <person name="Ng V."/>
            <person name="Clum A."/>
            <person name="Steindorff A."/>
            <person name="Ohm R.A."/>
            <person name="Martin F."/>
            <person name="Silar P."/>
            <person name="Natvig D.O."/>
            <person name="Lalanne C."/>
            <person name="Gautier V."/>
            <person name="Ament-Velasquez S.L."/>
            <person name="Kruys A."/>
            <person name="Hutchinson M.I."/>
            <person name="Powell A.J."/>
            <person name="Barry K."/>
            <person name="Miller A.N."/>
            <person name="Grigoriev I.V."/>
            <person name="Debuchy R."/>
            <person name="Gladieux P."/>
            <person name="Hiltunen Thoren M."/>
            <person name="Johannesson H."/>
        </authorList>
    </citation>
    <scope>NUCLEOTIDE SEQUENCE</scope>
    <source>
        <strain evidence="2">PSN293</strain>
    </source>
</reference>
<reference evidence="2" key="2">
    <citation type="submission" date="2023-05" db="EMBL/GenBank/DDBJ databases">
        <authorList>
            <consortium name="Lawrence Berkeley National Laboratory"/>
            <person name="Steindorff A."/>
            <person name="Hensen N."/>
            <person name="Bonometti L."/>
            <person name="Westerberg I."/>
            <person name="Brannstrom I.O."/>
            <person name="Guillou S."/>
            <person name="Cros-Aarteil S."/>
            <person name="Calhoun S."/>
            <person name="Haridas S."/>
            <person name="Kuo A."/>
            <person name="Mondo S."/>
            <person name="Pangilinan J."/>
            <person name="Riley R."/>
            <person name="Labutti K."/>
            <person name="Andreopoulos B."/>
            <person name="Lipzen A."/>
            <person name="Chen C."/>
            <person name="Yanf M."/>
            <person name="Daum C."/>
            <person name="Ng V."/>
            <person name="Clum A."/>
            <person name="Ohm R."/>
            <person name="Martin F."/>
            <person name="Silar P."/>
            <person name="Natvig D."/>
            <person name="Lalanne C."/>
            <person name="Gautier V."/>
            <person name="Ament-Velasquez S.L."/>
            <person name="Kruys A."/>
            <person name="Hutchinson M.I."/>
            <person name="Powell A.J."/>
            <person name="Barry K."/>
            <person name="Miller A.N."/>
            <person name="Grigoriev I.V."/>
            <person name="Debuchy R."/>
            <person name="Gladieux P."/>
            <person name="Thoren M.H."/>
            <person name="Johannesson H."/>
        </authorList>
    </citation>
    <scope>NUCLEOTIDE SEQUENCE</scope>
    <source>
        <strain evidence="2">PSN293</strain>
    </source>
</reference>
<protein>
    <submittedName>
        <fullName evidence="2">Uncharacterized protein</fullName>
    </submittedName>
</protein>
<feature type="chain" id="PRO_5042810641" evidence="1">
    <location>
        <begin position="20"/>
        <end position="122"/>
    </location>
</feature>
<evidence type="ECO:0000256" key="1">
    <source>
        <dbReference type="SAM" id="SignalP"/>
    </source>
</evidence>
<proteinExistence type="predicted"/>
<evidence type="ECO:0000313" key="2">
    <source>
        <dbReference type="EMBL" id="KAK4208015.1"/>
    </source>
</evidence>
<name>A0AAN7B4M6_9PEZI</name>
<comment type="caution">
    <text evidence="2">The sequence shown here is derived from an EMBL/GenBank/DDBJ whole genome shotgun (WGS) entry which is preliminary data.</text>
</comment>
<keyword evidence="3" id="KW-1185">Reference proteome</keyword>
<accession>A0AAN7B4M6</accession>
<keyword evidence="1" id="KW-0732">Signal</keyword>
<dbReference type="Proteomes" id="UP001301769">
    <property type="component" value="Unassembled WGS sequence"/>
</dbReference>
<evidence type="ECO:0000313" key="3">
    <source>
        <dbReference type="Proteomes" id="UP001301769"/>
    </source>
</evidence>
<dbReference type="EMBL" id="MU858262">
    <property type="protein sequence ID" value="KAK4208015.1"/>
    <property type="molecule type" value="Genomic_DNA"/>
</dbReference>
<gene>
    <name evidence="2" type="ORF">QBC37DRAFT_379492</name>
</gene>
<sequence length="122" mass="12949">MHLLKSLLLITPLAVSVMALATPDLADREAEEEMEPAMTLNLARDLGLADLSRRACKDNGCKCRKNFGGVWCAQCTKGGQYVVTNLGNGGIDHVYQCAKNGDCCDYGYATACKGGKAGRCGT</sequence>
<dbReference type="AlphaFoldDB" id="A0AAN7B4M6"/>
<feature type="signal peptide" evidence="1">
    <location>
        <begin position="1"/>
        <end position="19"/>
    </location>
</feature>